<comment type="caution">
    <text evidence="2">The sequence shown here is derived from an EMBL/GenBank/DDBJ whole genome shotgun (WGS) entry which is preliminary data.</text>
</comment>
<feature type="non-terminal residue" evidence="2">
    <location>
        <position position="24"/>
    </location>
</feature>
<evidence type="ECO:0000313" key="2">
    <source>
        <dbReference type="EMBL" id="CAF5095550.1"/>
    </source>
</evidence>
<feature type="non-terminal residue" evidence="2">
    <location>
        <position position="1"/>
    </location>
</feature>
<accession>A0A8S3F2T8</accession>
<dbReference type="EMBL" id="CAJOBJ010251757">
    <property type="protein sequence ID" value="CAF5095550.1"/>
    <property type="molecule type" value="Genomic_DNA"/>
</dbReference>
<evidence type="ECO:0000313" key="1">
    <source>
        <dbReference type="EMBL" id="CAF5076054.1"/>
    </source>
</evidence>
<dbReference type="Proteomes" id="UP000681720">
    <property type="component" value="Unassembled WGS sequence"/>
</dbReference>
<gene>
    <name evidence="2" type="ORF">GIL414_LOCUS62449</name>
    <name evidence="1" type="ORF">SMN809_LOCUS60541</name>
</gene>
<proteinExistence type="predicted"/>
<reference evidence="2" key="1">
    <citation type="submission" date="2021-02" db="EMBL/GenBank/DDBJ databases">
        <authorList>
            <person name="Nowell W R."/>
        </authorList>
    </citation>
    <scope>NUCLEOTIDE SEQUENCE</scope>
</reference>
<sequence length="24" mass="2514">MFIPVSDRSGAGLANLIINTVLVL</sequence>
<organism evidence="2 3">
    <name type="scientific">Rotaria magnacalcarata</name>
    <dbReference type="NCBI Taxonomy" id="392030"/>
    <lineage>
        <taxon>Eukaryota</taxon>
        <taxon>Metazoa</taxon>
        <taxon>Spiralia</taxon>
        <taxon>Gnathifera</taxon>
        <taxon>Rotifera</taxon>
        <taxon>Eurotatoria</taxon>
        <taxon>Bdelloidea</taxon>
        <taxon>Philodinida</taxon>
        <taxon>Philodinidae</taxon>
        <taxon>Rotaria</taxon>
    </lineage>
</organism>
<dbReference type="EMBL" id="CAJOBI010236537">
    <property type="protein sequence ID" value="CAF5076054.1"/>
    <property type="molecule type" value="Genomic_DNA"/>
</dbReference>
<name>A0A8S3F2T8_9BILA</name>
<evidence type="ECO:0000313" key="3">
    <source>
        <dbReference type="Proteomes" id="UP000681720"/>
    </source>
</evidence>
<dbReference type="AlphaFoldDB" id="A0A8S3F2T8"/>
<protein>
    <submittedName>
        <fullName evidence="2">Uncharacterized protein</fullName>
    </submittedName>
</protein>
<dbReference type="Proteomes" id="UP000676336">
    <property type="component" value="Unassembled WGS sequence"/>
</dbReference>